<dbReference type="EMBL" id="BLJN01000001">
    <property type="protein sequence ID" value="GFE79113.1"/>
    <property type="molecule type" value="Genomic_DNA"/>
</dbReference>
<dbReference type="InterPro" id="IPR004358">
    <property type="entry name" value="Sig_transdc_His_kin-like_C"/>
</dbReference>
<dbReference type="InterPro" id="IPR003661">
    <property type="entry name" value="HisK_dim/P_dom"/>
</dbReference>
<dbReference type="EC" id="2.7.13.3" evidence="2"/>
<evidence type="ECO:0000256" key="1">
    <source>
        <dbReference type="ARBA" id="ARBA00000085"/>
    </source>
</evidence>
<evidence type="ECO:0000259" key="4">
    <source>
        <dbReference type="PROSITE" id="PS50109"/>
    </source>
</evidence>
<accession>A0A829Y7U9</accession>
<dbReference type="SMART" id="SM00387">
    <property type="entry name" value="HATPase_c"/>
    <property type="match status" value="1"/>
</dbReference>
<keyword evidence="6" id="KW-1185">Reference proteome</keyword>
<dbReference type="InterPro" id="IPR003594">
    <property type="entry name" value="HATPase_dom"/>
</dbReference>
<dbReference type="GO" id="GO:0000155">
    <property type="term" value="F:phosphorelay sensor kinase activity"/>
    <property type="evidence" value="ECO:0007669"/>
    <property type="project" value="InterPro"/>
</dbReference>
<evidence type="ECO:0000313" key="5">
    <source>
        <dbReference type="EMBL" id="GFE79113.1"/>
    </source>
</evidence>
<dbReference type="Proteomes" id="UP000445000">
    <property type="component" value="Unassembled WGS sequence"/>
</dbReference>
<dbReference type="PROSITE" id="PS50109">
    <property type="entry name" value="HIS_KIN"/>
    <property type="match status" value="1"/>
</dbReference>
<dbReference type="CDD" id="cd00082">
    <property type="entry name" value="HisKA"/>
    <property type="match status" value="1"/>
</dbReference>
<dbReference type="Gene3D" id="1.10.287.130">
    <property type="match status" value="1"/>
</dbReference>
<dbReference type="PANTHER" id="PTHR43547:SF2">
    <property type="entry name" value="HYBRID SIGNAL TRANSDUCTION HISTIDINE KINASE C"/>
    <property type="match status" value="1"/>
</dbReference>
<dbReference type="SUPFAM" id="SSF47384">
    <property type="entry name" value="Homodimeric domain of signal transducing histidine kinase"/>
    <property type="match status" value="1"/>
</dbReference>
<dbReference type="Pfam" id="PF00512">
    <property type="entry name" value="HisKA"/>
    <property type="match status" value="1"/>
</dbReference>
<reference evidence="6" key="1">
    <citation type="submission" date="2020-01" db="EMBL/GenBank/DDBJ databases">
        <title>'Steroidobacter agaridevorans' sp. nov., agar-degrading bacteria isolated from rhizosphere soils.</title>
        <authorList>
            <person name="Ikenaga M."/>
            <person name="Kataoka M."/>
            <person name="Murouchi A."/>
            <person name="Katsuragi S."/>
            <person name="Sakai M."/>
        </authorList>
    </citation>
    <scope>NUCLEOTIDE SEQUENCE [LARGE SCALE GENOMIC DNA]</scope>
    <source>
        <strain evidence="6">YU21-B</strain>
    </source>
</reference>
<evidence type="ECO:0000313" key="6">
    <source>
        <dbReference type="Proteomes" id="UP000445000"/>
    </source>
</evidence>
<dbReference type="Gene3D" id="3.30.565.10">
    <property type="entry name" value="Histidine kinase-like ATPase, C-terminal domain"/>
    <property type="match status" value="1"/>
</dbReference>
<dbReference type="PRINTS" id="PR00344">
    <property type="entry name" value="BCTRLSENSOR"/>
</dbReference>
<feature type="domain" description="Histidine kinase" evidence="4">
    <location>
        <begin position="30"/>
        <end position="246"/>
    </location>
</feature>
<comment type="caution">
    <text evidence="5">The sequence shown here is derived from an EMBL/GenBank/DDBJ whole genome shotgun (WGS) entry which is preliminary data.</text>
</comment>
<dbReference type="InterPro" id="IPR036890">
    <property type="entry name" value="HATPase_C_sf"/>
</dbReference>
<dbReference type="SMART" id="SM00388">
    <property type="entry name" value="HisKA"/>
    <property type="match status" value="1"/>
</dbReference>
<evidence type="ECO:0000256" key="3">
    <source>
        <dbReference type="ARBA" id="ARBA00022553"/>
    </source>
</evidence>
<sequence>MTTPSLTADHERLVEELRAAIAARDEFIAIAAHELRNPMTPIVGQVQLLLSRARREQASPALLQGLEMLELAVDHYMRRATTLLEITRLNAEEVRLEPTAFDLCDLVRACIRKYEQLATRAGSTLDCELHGPVDGTWDHLATEQVLDNLVSNAIRYGDGKPVCIELESHPEWVELRVIDHGIGIAPADRERIFQRFTRASSAPRSGGFGIGLWLSSKLVEAQGGRLALQSEPGQGSTFSVRLPRDVTAHAKIE</sequence>
<dbReference type="InterPro" id="IPR005467">
    <property type="entry name" value="His_kinase_dom"/>
</dbReference>
<dbReference type="SUPFAM" id="SSF55874">
    <property type="entry name" value="ATPase domain of HSP90 chaperone/DNA topoisomerase II/histidine kinase"/>
    <property type="match status" value="1"/>
</dbReference>
<organism evidence="5 6">
    <name type="scientific">Steroidobacter agaridevorans</name>
    <dbReference type="NCBI Taxonomy" id="2695856"/>
    <lineage>
        <taxon>Bacteria</taxon>
        <taxon>Pseudomonadati</taxon>
        <taxon>Pseudomonadota</taxon>
        <taxon>Gammaproteobacteria</taxon>
        <taxon>Steroidobacterales</taxon>
        <taxon>Steroidobacteraceae</taxon>
        <taxon>Steroidobacter</taxon>
    </lineage>
</organism>
<protein>
    <recommendedName>
        <fullName evidence="2">histidine kinase</fullName>
        <ecNumber evidence="2">2.7.13.3</ecNumber>
    </recommendedName>
</protein>
<name>A0A829Y7U9_9GAMM</name>
<gene>
    <name evidence="5" type="ORF">GCM10011487_11130</name>
</gene>
<dbReference type="RefSeq" id="WP_161810918.1">
    <property type="nucleotide sequence ID" value="NZ_BLJN01000001.1"/>
</dbReference>
<dbReference type="AlphaFoldDB" id="A0A829Y7U9"/>
<keyword evidence="3" id="KW-0597">Phosphoprotein</keyword>
<proteinExistence type="predicted"/>
<dbReference type="PANTHER" id="PTHR43547">
    <property type="entry name" value="TWO-COMPONENT HISTIDINE KINASE"/>
    <property type="match status" value="1"/>
</dbReference>
<comment type="catalytic activity">
    <reaction evidence="1">
        <text>ATP + protein L-histidine = ADP + protein N-phospho-L-histidine.</text>
        <dbReference type="EC" id="2.7.13.3"/>
    </reaction>
</comment>
<dbReference type="InterPro" id="IPR036097">
    <property type="entry name" value="HisK_dim/P_sf"/>
</dbReference>
<dbReference type="Pfam" id="PF02518">
    <property type="entry name" value="HATPase_c"/>
    <property type="match status" value="1"/>
</dbReference>
<evidence type="ECO:0000256" key="2">
    <source>
        <dbReference type="ARBA" id="ARBA00012438"/>
    </source>
</evidence>